<dbReference type="RefSeq" id="WP_054256395.1">
    <property type="nucleotide sequence ID" value="NZ_CYIG01000018.1"/>
</dbReference>
<keyword evidence="2" id="KW-1185">Reference proteome</keyword>
<name>A0A1I7J778_9BURK</name>
<dbReference type="EMBL" id="FPBX01000023">
    <property type="protein sequence ID" value="SFU80994.1"/>
    <property type="molecule type" value="Genomic_DNA"/>
</dbReference>
<organism evidence="1 2">
    <name type="scientific">Paenacidovorax caeni</name>
    <dbReference type="NCBI Taxonomy" id="343013"/>
    <lineage>
        <taxon>Bacteria</taxon>
        <taxon>Pseudomonadati</taxon>
        <taxon>Pseudomonadota</taxon>
        <taxon>Betaproteobacteria</taxon>
        <taxon>Burkholderiales</taxon>
        <taxon>Comamonadaceae</taxon>
        <taxon>Paenacidovorax</taxon>
    </lineage>
</organism>
<accession>A0A1I7J778</accession>
<reference evidence="1 2" key="1">
    <citation type="submission" date="2016-10" db="EMBL/GenBank/DDBJ databases">
        <authorList>
            <person name="de Groot N.N."/>
        </authorList>
    </citation>
    <scope>NUCLEOTIDE SEQUENCE [LARGE SCALE GENOMIC DNA]</scope>
    <source>
        <strain evidence="1 2">R-24608</strain>
    </source>
</reference>
<dbReference type="AlphaFoldDB" id="A0A1I7J778"/>
<dbReference type="OrthoDB" id="8904333at2"/>
<evidence type="ECO:0000313" key="2">
    <source>
        <dbReference type="Proteomes" id="UP000183656"/>
    </source>
</evidence>
<evidence type="ECO:0000313" key="1">
    <source>
        <dbReference type="EMBL" id="SFU80994.1"/>
    </source>
</evidence>
<proteinExistence type="predicted"/>
<dbReference type="Proteomes" id="UP000183656">
    <property type="component" value="Unassembled WGS sequence"/>
</dbReference>
<dbReference type="STRING" id="343013.SAMN04489707_10236"/>
<protein>
    <submittedName>
        <fullName evidence="1">Uncharacterized protein</fullName>
    </submittedName>
</protein>
<sequence>MQLVKTAQGQQAFKERSHSLTQRQRSAFLLFDGQRSIDEVLAATAVMGITRDDVQAMVEQGLLAPATGPAAAEVASDVQAPAAERSPKERYQDAYPIATELTGALGLKGFRLNLAVEGSSGFDDLVALAPKIREAVGEAKYERLKRALFA</sequence>
<gene>
    <name evidence="1" type="ORF">SAMN04489707_10236</name>
</gene>